<sequence>MAIFTAVLAWISSHWYPQVLTVEPSHHRGPNLDDLPTELLDMVAEYLSLSDRACLSLCNRRLLSVYGYRHPFPQRRSFRSTLLTRLSRDLPSAVYCHDCLVLHRQESIAPPGPAWQPSRCHAIPHTPVAFWCSFGLNWATLYQFHHLHLQLAMKRYYCGPSHGVSTDSLRYIEVQRERSLTCLLSVDAQIIEGPSLCLRVQTWALAMELLHQNLGQMWICAHLRLRDPSVAQIVRRSFIGDVDYGPVPNTYRCQACGVDFQIKIASCGFDGVALIITKWLELGPGLVPTEIRWRRHLPGTYSLTNDEAIQSNGYIRSQFERKTEFPLKALTDRNHLLLKRRAYTRLLDWWKPNCWILQGNKRLPLLYVRPGDIDFYWRCARTWDSP</sequence>
<dbReference type="AlphaFoldDB" id="A0A5N6Z511"/>
<dbReference type="InterPro" id="IPR001810">
    <property type="entry name" value="F-box_dom"/>
</dbReference>
<evidence type="ECO:0000313" key="4">
    <source>
        <dbReference type="Proteomes" id="UP000327118"/>
    </source>
</evidence>
<reference evidence="4" key="1">
    <citation type="submission" date="2019-04" db="EMBL/GenBank/DDBJ databases">
        <title>Friends and foes A comparative genomics studyof 23 Aspergillus species from section Flavi.</title>
        <authorList>
            <consortium name="DOE Joint Genome Institute"/>
            <person name="Kjaerbolling I."/>
            <person name="Vesth T."/>
            <person name="Frisvad J.C."/>
            <person name="Nybo J.L."/>
            <person name="Theobald S."/>
            <person name="Kildgaard S."/>
            <person name="Isbrandt T."/>
            <person name="Kuo A."/>
            <person name="Sato A."/>
            <person name="Lyhne E.K."/>
            <person name="Kogle M.E."/>
            <person name="Wiebenga A."/>
            <person name="Kun R.S."/>
            <person name="Lubbers R.J."/>
            <person name="Makela M.R."/>
            <person name="Barry K."/>
            <person name="Chovatia M."/>
            <person name="Clum A."/>
            <person name="Daum C."/>
            <person name="Haridas S."/>
            <person name="He G."/>
            <person name="LaButti K."/>
            <person name="Lipzen A."/>
            <person name="Mondo S."/>
            <person name="Riley R."/>
            <person name="Salamov A."/>
            <person name="Simmons B.A."/>
            <person name="Magnuson J.K."/>
            <person name="Henrissat B."/>
            <person name="Mortensen U.H."/>
            <person name="Larsen T.O."/>
            <person name="Devries R.P."/>
            <person name="Grigoriev I.V."/>
            <person name="Machida M."/>
            <person name="Baker S.E."/>
            <person name="Andersen M.R."/>
        </authorList>
    </citation>
    <scope>NUCLEOTIDE SEQUENCE [LARGE SCALE GENOMIC DNA]</scope>
    <source>
        <strain evidence="4">CBS 553.77</strain>
    </source>
</reference>
<feature type="chain" id="PRO_5024880505" description="F-box domain-containing protein" evidence="1">
    <location>
        <begin position="22"/>
        <end position="386"/>
    </location>
</feature>
<keyword evidence="1" id="KW-0732">Signal</keyword>
<feature type="signal peptide" evidence="1">
    <location>
        <begin position="1"/>
        <end position="21"/>
    </location>
</feature>
<dbReference type="CDD" id="cd09917">
    <property type="entry name" value="F-box_SF"/>
    <property type="match status" value="1"/>
</dbReference>
<evidence type="ECO:0000259" key="2">
    <source>
        <dbReference type="PROSITE" id="PS50181"/>
    </source>
</evidence>
<protein>
    <recommendedName>
        <fullName evidence="2">F-box domain-containing protein</fullName>
    </recommendedName>
</protein>
<organism evidence="3 4">
    <name type="scientific">Aspergillus coremiiformis</name>
    <dbReference type="NCBI Taxonomy" id="138285"/>
    <lineage>
        <taxon>Eukaryota</taxon>
        <taxon>Fungi</taxon>
        <taxon>Dikarya</taxon>
        <taxon>Ascomycota</taxon>
        <taxon>Pezizomycotina</taxon>
        <taxon>Eurotiomycetes</taxon>
        <taxon>Eurotiomycetidae</taxon>
        <taxon>Eurotiales</taxon>
        <taxon>Aspergillaceae</taxon>
        <taxon>Aspergillus</taxon>
        <taxon>Aspergillus subgen. Circumdati</taxon>
    </lineage>
</organism>
<dbReference type="OrthoDB" id="3766406at2759"/>
<keyword evidence="4" id="KW-1185">Reference proteome</keyword>
<proteinExistence type="predicted"/>
<name>A0A5N6Z511_9EURO</name>
<dbReference type="EMBL" id="ML739138">
    <property type="protein sequence ID" value="KAE8352213.1"/>
    <property type="molecule type" value="Genomic_DNA"/>
</dbReference>
<evidence type="ECO:0000256" key="1">
    <source>
        <dbReference type="SAM" id="SignalP"/>
    </source>
</evidence>
<dbReference type="PROSITE" id="PS50181">
    <property type="entry name" value="FBOX"/>
    <property type="match status" value="1"/>
</dbReference>
<accession>A0A5N6Z511</accession>
<dbReference type="Pfam" id="PF00646">
    <property type="entry name" value="F-box"/>
    <property type="match status" value="1"/>
</dbReference>
<dbReference type="Proteomes" id="UP000327118">
    <property type="component" value="Unassembled WGS sequence"/>
</dbReference>
<evidence type="ECO:0000313" key="3">
    <source>
        <dbReference type="EMBL" id="KAE8352213.1"/>
    </source>
</evidence>
<feature type="domain" description="F-box" evidence="2">
    <location>
        <begin position="29"/>
        <end position="81"/>
    </location>
</feature>
<gene>
    <name evidence="3" type="ORF">BDV28DRAFT_161908</name>
</gene>